<gene>
    <name evidence="1" type="ORF">L602_003200000460</name>
</gene>
<keyword evidence="2" id="KW-1185">Reference proteome</keyword>
<dbReference type="SUPFAM" id="SSF46955">
    <property type="entry name" value="Putative DNA-binding domain"/>
    <property type="match status" value="1"/>
</dbReference>
<evidence type="ECO:0000313" key="1">
    <source>
        <dbReference type="EMBL" id="TWG83113.1"/>
    </source>
</evidence>
<dbReference type="InterPro" id="IPR009061">
    <property type="entry name" value="DNA-bd_dom_put_sf"/>
</dbReference>
<name>A0A562BD64_9BURK</name>
<evidence type="ECO:0000313" key="2">
    <source>
        <dbReference type="Proteomes" id="UP000318141"/>
    </source>
</evidence>
<reference evidence="1 2" key="1">
    <citation type="submission" date="2019-07" db="EMBL/GenBank/DDBJ databases">
        <title>Genome sequencing of lignin-degrading bacterial isolates.</title>
        <authorList>
            <person name="Gladden J."/>
        </authorList>
    </citation>
    <scope>NUCLEOTIDE SEQUENCE [LARGE SCALE GENOMIC DNA]</scope>
    <source>
        <strain evidence="1 2">J11</strain>
    </source>
</reference>
<dbReference type="Proteomes" id="UP000318141">
    <property type="component" value="Unassembled WGS sequence"/>
</dbReference>
<organism evidence="1 2">
    <name type="scientific">Cupriavidus gilardii J11</name>
    <dbReference type="NCBI Taxonomy" id="936133"/>
    <lineage>
        <taxon>Bacteria</taxon>
        <taxon>Pseudomonadati</taxon>
        <taxon>Pseudomonadota</taxon>
        <taxon>Betaproteobacteria</taxon>
        <taxon>Burkholderiales</taxon>
        <taxon>Burkholderiaceae</taxon>
        <taxon>Cupriavidus</taxon>
    </lineage>
</organism>
<accession>A0A562BD64</accession>
<sequence>MQKMMMNENELATRWNISPKTLQRWRSEGRGPRFMKMSKRVVYPIDEVFDFESQALRSATWEQASDVVLPSGSKLVDAREISYMTGLPLYVFTQKQMREALGIPHRRVQKLIRFDRDEVMVWAKRWLQDAQDQGIDVKADPASQHRSLLHALASLPV</sequence>
<dbReference type="AlphaFoldDB" id="A0A562BD64"/>
<protein>
    <recommendedName>
        <fullName evidence="3">Helix-turn-helix protein</fullName>
    </recommendedName>
</protein>
<evidence type="ECO:0008006" key="3">
    <source>
        <dbReference type="Google" id="ProtNLM"/>
    </source>
</evidence>
<comment type="caution">
    <text evidence="1">The sequence shown here is derived from an EMBL/GenBank/DDBJ whole genome shotgun (WGS) entry which is preliminary data.</text>
</comment>
<proteinExistence type="predicted"/>
<dbReference type="EMBL" id="VLJN01000026">
    <property type="protein sequence ID" value="TWG83113.1"/>
    <property type="molecule type" value="Genomic_DNA"/>
</dbReference>